<dbReference type="PANTHER" id="PTHR30385:SF6">
    <property type="entry name" value="RNA POLYMERASE SIGMA FACTOR SIGI"/>
    <property type="match status" value="1"/>
</dbReference>
<dbReference type="HAMAP" id="MF_02064">
    <property type="entry name" value="Sigma70_SigI"/>
    <property type="match status" value="1"/>
</dbReference>
<dbReference type="InterPro" id="IPR014244">
    <property type="entry name" value="RNA_pol_sigma-I"/>
</dbReference>
<accession>A0A150LCX9</accession>
<feature type="short sequence motif" description="Polymerase core binding" evidence="6">
    <location>
        <begin position="57"/>
        <end position="70"/>
    </location>
</feature>
<reference evidence="9 10" key="1">
    <citation type="submission" date="2016-01" db="EMBL/GenBank/DDBJ databases">
        <title>Genome Sequences of Twelve Sporeforming Bacillus Species Isolated from Foods.</title>
        <authorList>
            <person name="Berendsen E.M."/>
            <person name="Wells-Bennik M.H."/>
            <person name="Krawcyk A.O."/>
            <person name="De Jong A."/>
            <person name="Holsappel S."/>
            <person name="Eijlander R.T."/>
            <person name="Kuipers O.P."/>
        </authorList>
    </citation>
    <scope>NUCLEOTIDE SEQUENCE [LARGE SCALE GENOMIC DNA]</scope>
    <source>
        <strain evidence="9 10">B4102</strain>
    </source>
</reference>
<protein>
    <recommendedName>
        <fullName evidence="6">RNA polymerase sigma factor SigI</fullName>
    </recommendedName>
</protein>
<keyword evidence="7" id="KW-0812">Transmembrane</keyword>
<keyword evidence="1 6" id="KW-0963">Cytoplasm</keyword>
<dbReference type="InterPro" id="IPR013325">
    <property type="entry name" value="RNA_pol_sigma_r2"/>
</dbReference>
<keyword evidence="3 6" id="KW-0731">Sigma factor</keyword>
<dbReference type="GO" id="GO:0006352">
    <property type="term" value="P:DNA-templated transcription initiation"/>
    <property type="evidence" value="ECO:0007669"/>
    <property type="project" value="UniProtKB-UniRule"/>
</dbReference>
<evidence type="ECO:0000256" key="3">
    <source>
        <dbReference type="ARBA" id="ARBA00023082"/>
    </source>
</evidence>
<evidence type="ECO:0000256" key="4">
    <source>
        <dbReference type="ARBA" id="ARBA00023125"/>
    </source>
</evidence>
<dbReference type="Proteomes" id="UP000075666">
    <property type="component" value="Unassembled WGS sequence"/>
</dbReference>
<name>A0A150LCX9_9BACI</name>
<dbReference type="GO" id="GO:0005737">
    <property type="term" value="C:cytoplasm"/>
    <property type="evidence" value="ECO:0007669"/>
    <property type="project" value="UniProtKB-SubCell"/>
</dbReference>
<dbReference type="PANTHER" id="PTHR30385">
    <property type="entry name" value="SIGMA FACTOR F FLAGELLAR"/>
    <property type="match status" value="1"/>
</dbReference>
<evidence type="ECO:0000256" key="7">
    <source>
        <dbReference type="SAM" id="Phobius"/>
    </source>
</evidence>
<evidence type="ECO:0000313" key="10">
    <source>
        <dbReference type="Proteomes" id="UP000075666"/>
    </source>
</evidence>
<evidence type="ECO:0000313" key="9">
    <source>
        <dbReference type="EMBL" id="KYD10187.1"/>
    </source>
</evidence>
<dbReference type="PATRIC" id="fig|46224.3.peg.1240"/>
<dbReference type="EMBL" id="LQYN01000016">
    <property type="protein sequence ID" value="KYD10187.1"/>
    <property type="molecule type" value="Genomic_DNA"/>
</dbReference>
<comment type="subcellular location">
    <subcellularLocation>
        <location evidence="6">Cytoplasm</location>
    </subcellularLocation>
</comment>
<feature type="domain" description="RNA polymerase sigma-70 region 2" evidence="8">
    <location>
        <begin position="32"/>
        <end position="102"/>
    </location>
</feature>
<dbReference type="GO" id="GO:0003677">
    <property type="term" value="F:DNA binding"/>
    <property type="evidence" value="ECO:0007669"/>
    <property type="project" value="UniProtKB-UniRule"/>
</dbReference>
<dbReference type="RefSeq" id="WP_066227889.1">
    <property type="nucleotide sequence ID" value="NZ_JBHJSX010000011.1"/>
</dbReference>
<dbReference type="SUPFAM" id="SSF88946">
    <property type="entry name" value="Sigma2 domain of RNA polymerase sigma factors"/>
    <property type="match status" value="1"/>
</dbReference>
<dbReference type="InterPro" id="IPR014284">
    <property type="entry name" value="RNA_pol_sigma-70_dom"/>
</dbReference>
<feature type="DNA-binding region" description="H-T-H motif" evidence="6">
    <location>
        <begin position="199"/>
        <end position="218"/>
    </location>
</feature>
<evidence type="ECO:0000256" key="5">
    <source>
        <dbReference type="ARBA" id="ARBA00023163"/>
    </source>
</evidence>
<dbReference type="OrthoDB" id="3190733at2"/>
<keyword evidence="5 6" id="KW-0804">Transcription</keyword>
<comment type="subunit">
    <text evidence="6">Interacts with RsgI.</text>
</comment>
<comment type="similarity">
    <text evidence="6">Belongs to the sigma-70 factor family. SigI subfamily.</text>
</comment>
<dbReference type="NCBIfam" id="TIGR02895">
    <property type="entry name" value="spore_sigI"/>
    <property type="match status" value="1"/>
</dbReference>
<sequence>MLNCLVQDRKQISLEEMALLAQHGDENILNQLLQDYQPFIKKTVSSVCKHYINDSDDEFSIGLIAFHDSILKFDESKGASLLSFAEVIIKRRVIDYLRSNNKYKDLSFDGGINEDESSLTFENTLSVEEYNRYIDNEKRKDEINRFANLLQTFGLKFKDLIKHSPKHEDARINAIQVAKTLVNDPELLHYLNDKKRLPIKMLESKVNVSRKTLERNRKYIIAIALIISLDFVYLREYVKGRLSQ</sequence>
<dbReference type="Gene3D" id="1.10.1740.10">
    <property type="match status" value="1"/>
</dbReference>
<evidence type="ECO:0000256" key="1">
    <source>
        <dbReference type="ARBA" id="ARBA00022490"/>
    </source>
</evidence>
<dbReference type="InterPro" id="IPR007627">
    <property type="entry name" value="RNA_pol_sigma70_r2"/>
</dbReference>
<keyword evidence="7" id="KW-1133">Transmembrane helix</keyword>
<proteinExistence type="inferred from homology"/>
<evidence type="ECO:0000259" key="8">
    <source>
        <dbReference type="Pfam" id="PF04542"/>
    </source>
</evidence>
<gene>
    <name evidence="6" type="primary">sigI</name>
    <name evidence="9" type="ORF">B4102_0371</name>
</gene>
<keyword evidence="6" id="KW-0346">Stress response</keyword>
<dbReference type="NCBIfam" id="TIGR02937">
    <property type="entry name" value="sigma70-ECF"/>
    <property type="match status" value="1"/>
</dbReference>
<dbReference type="AlphaFoldDB" id="A0A150LCX9"/>
<dbReference type="GO" id="GO:0016987">
    <property type="term" value="F:sigma factor activity"/>
    <property type="evidence" value="ECO:0007669"/>
    <property type="project" value="UniProtKB-UniRule"/>
</dbReference>
<organism evidence="9 10">
    <name type="scientific">Heyndrickxia sporothermodurans</name>
    <dbReference type="NCBI Taxonomy" id="46224"/>
    <lineage>
        <taxon>Bacteria</taxon>
        <taxon>Bacillati</taxon>
        <taxon>Bacillota</taxon>
        <taxon>Bacilli</taxon>
        <taxon>Bacillales</taxon>
        <taxon>Bacillaceae</taxon>
        <taxon>Heyndrickxia</taxon>
    </lineage>
</organism>
<comment type="function">
    <text evidence="6">Sigma factors are initiation factors that promote the attachment of RNA polymerase to specific initiation sites and are then released.</text>
</comment>
<keyword evidence="2 6" id="KW-0805">Transcription regulation</keyword>
<dbReference type="Pfam" id="PF04542">
    <property type="entry name" value="Sigma70_r2"/>
    <property type="match status" value="1"/>
</dbReference>
<evidence type="ECO:0000256" key="2">
    <source>
        <dbReference type="ARBA" id="ARBA00023015"/>
    </source>
</evidence>
<feature type="transmembrane region" description="Helical" evidence="7">
    <location>
        <begin position="219"/>
        <end position="238"/>
    </location>
</feature>
<evidence type="ECO:0000256" key="6">
    <source>
        <dbReference type="HAMAP-Rule" id="MF_02064"/>
    </source>
</evidence>
<dbReference type="STRING" id="46224.B4102_0371"/>
<comment type="caution">
    <text evidence="9">The sequence shown here is derived from an EMBL/GenBank/DDBJ whole genome shotgun (WGS) entry which is preliminary data.</text>
</comment>
<keyword evidence="7" id="KW-0472">Membrane</keyword>
<keyword evidence="4 6" id="KW-0238">DNA-binding</keyword>
<keyword evidence="10" id="KW-1185">Reference proteome</keyword>
<comment type="activity regulation">
    <text evidence="6">Negatively regulated by the anti-sigma-I factor RsgI.</text>
</comment>
<dbReference type="PIRSF" id="PIRSF038953">
    <property type="entry name" value="SigI"/>
    <property type="match status" value="1"/>
</dbReference>